<evidence type="ECO:0000256" key="5">
    <source>
        <dbReference type="ARBA" id="ARBA00023136"/>
    </source>
</evidence>
<dbReference type="EMBL" id="VCGU01000007">
    <property type="protein sequence ID" value="TRY73600.1"/>
    <property type="molecule type" value="Genomic_DNA"/>
</dbReference>
<evidence type="ECO:0000256" key="3">
    <source>
        <dbReference type="ARBA" id="ARBA00022692"/>
    </source>
</evidence>
<feature type="transmembrane region" description="Helical" evidence="7">
    <location>
        <begin position="154"/>
        <end position="172"/>
    </location>
</feature>
<dbReference type="InterPro" id="IPR000276">
    <property type="entry name" value="GPCR_Rhodpsn"/>
</dbReference>
<evidence type="ECO:0000256" key="7">
    <source>
        <dbReference type="SAM" id="Phobius"/>
    </source>
</evidence>
<feature type="region of interest" description="Disordered" evidence="6">
    <location>
        <begin position="483"/>
        <end position="532"/>
    </location>
</feature>
<keyword evidence="10" id="KW-1185">Reference proteome</keyword>
<feature type="domain" description="G-protein coupled receptors family 1 profile" evidence="8">
    <location>
        <begin position="55"/>
        <end position="352"/>
    </location>
</feature>
<feature type="transmembrane region" description="Helical" evidence="7">
    <location>
        <begin position="76"/>
        <end position="97"/>
    </location>
</feature>
<comment type="caution">
    <text evidence="9">The sequence shown here is derived from an EMBL/GenBank/DDBJ whole genome shotgun (WGS) entry which is preliminary data.</text>
</comment>
<dbReference type="AlphaFoldDB" id="A0A553P7I2"/>
<dbReference type="PANTHER" id="PTHR46641:SF2">
    <property type="entry name" value="FMRFAMIDE RECEPTOR"/>
    <property type="match status" value="1"/>
</dbReference>
<evidence type="ECO:0000256" key="6">
    <source>
        <dbReference type="SAM" id="MobiDB-lite"/>
    </source>
</evidence>
<dbReference type="STRING" id="6832.A0A553P7I2"/>
<dbReference type="Pfam" id="PF00001">
    <property type="entry name" value="7tm_1"/>
    <property type="match status" value="1"/>
</dbReference>
<evidence type="ECO:0000313" key="9">
    <source>
        <dbReference type="EMBL" id="TRY73600.1"/>
    </source>
</evidence>
<organism evidence="9 10">
    <name type="scientific">Tigriopus californicus</name>
    <name type="common">Marine copepod</name>
    <dbReference type="NCBI Taxonomy" id="6832"/>
    <lineage>
        <taxon>Eukaryota</taxon>
        <taxon>Metazoa</taxon>
        <taxon>Ecdysozoa</taxon>
        <taxon>Arthropoda</taxon>
        <taxon>Crustacea</taxon>
        <taxon>Multicrustacea</taxon>
        <taxon>Hexanauplia</taxon>
        <taxon>Copepoda</taxon>
        <taxon>Harpacticoida</taxon>
        <taxon>Harpacticidae</taxon>
        <taxon>Tigriopus</taxon>
    </lineage>
</organism>
<gene>
    <name evidence="9" type="ORF">TCAL_08729</name>
</gene>
<reference evidence="9 10" key="1">
    <citation type="journal article" date="2018" name="Nat. Ecol. Evol.">
        <title>Genomic signatures of mitonuclear coevolution across populations of Tigriopus californicus.</title>
        <authorList>
            <person name="Barreto F.S."/>
            <person name="Watson E.T."/>
            <person name="Lima T.G."/>
            <person name="Willett C.S."/>
            <person name="Edmands S."/>
            <person name="Li W."/>
            <person name="Burton R.S."/>
        </authorList>
    </citation>
    <scope>NUCLEOTIDE SEQUENCE [LARGE SCALE GENOMIC DNA]</scope>
    <source>
        <strain evidence="9 10">San Diego</strain>
    </source>
</reference>
<feature type="compositionally biased region" description="Basic and acidic residues" evidence="6">
    <location>
        <begin position="523"/>
        <end position="532"/>
    </location>
</feature>
<accession>A0A553P7I2</accession>
<feature type="region of interest" description="Disordered" evidence="6">
    <location>
        <begin position="1"/>
        <end position="30"/>
    </location>
</feature>
<evidence type="ECO:0000256" key="4">
    <source>
        <dbReference type="ARBA" id="ARBA00022989"/>
    </source>
</evidence>
<evidence type="ECO:0000313" key="10">
    <source>
        <dbReference type="Proteomes" id="UP000318571"/>
    </source>
</evidence>
<dbReference type="GO" id="GO:0004930">
    <property type="term" value="F:G protein-coupled receptor activity"/>
    <property type="evidence" value="ECO:0007669"/>
    <property type="project" value="InterPro"/>
</dbReference>
<dbReference type="OrthoDB" id="10011262at2759"/>
<evidence type="ECO:0000259" key="8">
    <source>
        <dbReference type="PROSITE" id="PS50262"/>
    </source>
</evidence>
<dbReference type="Gene3D" id="1.20.1070.10">
    <property type="entry name" value="Rhodopsin 7-helix transmembrane proteins"/>
    <property type="match status" value="1"/>
</dbReference>
<feature type="transmembrane region" description="Helical" evidence="7">
    <location>
        <begin position="336"/>
        <end position="354"/>
    </location>
</feature>
<keyword evidence="5 7" id="KW-0472">Membrane</keyword>
<dbReference type="InterPro" id="IPR052954">
    <property type="entry name" value="GPCR-Ligand_Int"/>
</dbReference>
<dbReference type="OMA" id="HXATASS"/>
<proteinExistence type="inferred from homology"/>
<keyword evidence="4 7" id="KW-1133">Transmembrane helix</keyword>
<comment type="subcellular location">
    <subcellularLocation>
        <location evidence="1">Membrane</location>
    </subcellularLocation>
</comment>
<dbReference type="SUPFAM" id="SSF81321">
    <property type="entry name" value="Family A G protein-coupled receptor-like"/>
    <property type="match status" value="1"/>
</dbReference>
<dbReference type="PROSITE" id="PS50262">
    <property type="entry name" value="G_PROTEIN_RECEP_F1_2"/>
    <property type="match status" value="1"/>
</dbReference>
<dbReference type="InterPro" id="IPR017452">
    <property type="entry name" value="GPCR_Rhodpsn_7TM"/>
</dbReference>
<feature type="transmembrane region" description="Helical" evidence="7">
    <location>
        <begin position="35"/>
        <end position="64"/>
    </location>
</feature>
<sequence>MASPEIHWPNQSSLHDSINEEGQSPSRSGSDREELITFVVEGVILTIVSSVGLVGNFMSIFVLIQVKNVQKAFSNLLLGLACFDTLFLWVAILAFGLPNLSNWYKETVFLPIMAITFGLLHTFRVGSVFVTLSVNFERFYAIVFPLKHFGCKRYLLPASILLTVVYNIPKFFEMELHQDKETNMSSIQTTELRRNPMYMSLYVFWSKFIFIEIIPYIIIMICNTFIIFKITKSARFRNSFKHKDTPETSILLITRRGRPRLRKTPTMMSESSSQQPFRRQKEEHNLGIILISMSTLFIICQSLKIIPDLYELIWCNQDPDTEECHFNTLTSGIIRISHLLVCFNSAANFVVYYVSGRKFRKAWLDLYGPCFGRRRSRGMPIEIPATSAHTGDVPTMLRKNFHRNHQRFADSVTSTFGKDGYEAETGLLRRSPLQLQSTPPNRRSSIEALRDFLIKPVKQRSCLNGPTGFALAQWNNHSGSNVTSCTDVVEPNGNPNTKPKQSQPPPKRPDRSFSTNNVAEPNLRIEENPLFD</sequence>
<dbReference type="GO" id="GO:0016020">
    <property type="term" value="C:membrane"/>
    <property type="evidence" value="ECO:0007669"/>
    <property type="project" value="UniProtKB-SubCell"/>
</dbReference>
<protein>
    <recommendedName>
        <fullName evidence="8">G-protein coupled receptors family 1 profile domain-containing protein</fullName>
    </recommendedName>
</protein>
<dbReference type="PANTHER" id="PTHR46641">
    <property type="entry name" value="FMRFAMIDE RECEPTOR-RELATED"/>
    <property type="match status" value="1"/>
</dbReference>
<dbReference type="Proteomes" id="UP000318571">
    <property type="component" value="Chromosome 3"/>
</dbReference>
<feature type="transmembrane region" description="Helical" evidence="7">
    <location>
        <begin position="202"/>
        <end position="228"/>
    </location>
</feature>
<name>A0A553P7I2_TIGCA</name>
<feature type="transmembrane region" description="Helical" evidence="7">
    <location>
        <begin position="109"/>
        <end position="134"/>
    </location>
</feature>
<evidence type="ECO:0000256" key="1">
    <source>
        <dbReference type="ARBA" id="ARBA00004370"/>
    </source>
</evidence>
<dbReference type="PRINTS" id="PR00237">
    <property type="entry name" value="GPCRRHODOPSN"/>
</dbReference>
<feature type="transmembrane region" description="Helical" evidence="7">
    <location>
        <begin position="286"/>
        <end position="306"/>
    </location>
</feature>
<comment type="similarity">
    <text evidence="2">Belongs to the G-protein coupled receptor 1 family.</text>
</comment>
<feature type="compositionally biased region" description="Polar residues" evidence="6">
    <location>
        <begin position="9"/>
        <end position="28"/>
    </location>
</feature>
<evidence type="ECO:0000256" key="2">
    <source>
        <dbReference type="ARBA" id="ARBA00010663"/>
    </source>
</evidence>
<dbReference type="CDD" id="cd14978">
    <property type="entry name" value="7tmA_FMRFamide_R-like"/>
    <property type="match status" value="1"/>
</dbReference>
<keyword evidence="3 7" id="KW-0812">Transmembrane</keyword>